<proteinExistence type="predicted"/>
<dbReference type="Proteomes" id="UP000613743">
    <property type="component" value="Unassembled WGS sequence"/>
</dbReference>
<sequence>MSKHNILFIGLDTHKEFVEVAYIEDQRSAQSIHLGRISSAKASITKLARQFQSKEEEKQQDNRATFTLGDA</sequence>
<keyword evidence="3" id="KW-1185">Reference proteome</keyword>
<organism evidence="2 3">
    <name type="scientific">Shewanella gelidii</name>
    <dbReference type="NCBI Taxonomy" id="1642821"/>
    <lineage>
        <taxon>Bacteria</taxon>
        <taxon>Pseudomonadati</taxon>
        <taxon>Pseudomonadota</taxon>
        <taxon>Gammaproteobacteria</taxon>
        <taxon>Alteromonadales</taxon>
        <taxon>Shewanellaceae</taxon>
        <taxon>Shewanella</taxon>
    </lineage>
</organism>
<dbReference type="AlphaFoldDB" id="A0A917JJT7"/>
<protein>
    <recommendedName>
        <fullName evidence="4">IS110 family transposase</fullName>
    </recommendedName>
</protein>
<gene>
    <name evidence="2" type="ORF">GCM10009332_01330</name>
</gene>
<name>A0A917JJT7_9GAMM</name>
<dbReference type="EMBL" id="BMPZ01000001">
    <property type="protein sequence ID" value="GGI67842.1"/>
    <property type="molecule type" value="Genomic_DNA"/>
</dbReference>
<reference evidence="2" key="1">
    <citation type="journal article" date="2014" name="Int. J. Syst. Evol. Microbiol.">
        <title>Complete genome sequence of Corynebacterium casei LMG S-19264T (=DSM 44701T), isolated from a smear-ripened cheese.</title>
        <authorList>
            <consortium name="US DOE Joint Genome Institute (JGI-PGF)"/>
            <person name="Walter F."/>
            <person name="Albersmeier A."/>
            <person name="Kalinowski J."/>
            <person name="Ruckert C."/>
        </authorList>
    </citation>
    <scope>NUCLEOTIDE SEQUENCE</scope>
    <source>
        <strain evidence="2">JCM 30804</strain>
    </source>
</reference>
<comment type="caution">
    <text evidence="2">The sequence shown here is derived from an EMBL/GenBank/DDBJ whole genome shotgun (WGS) entry which is preliminary data.</text>
</comment>
<evidence type="ECO:0000313" key="3">
    <source>
        <dbReference type="Proteomes" id="UP000613743"/>
    </source>
</evidence>
<evidence type="ECO:0008006" key="4">
    <source>
        <dbReference type="Google" id="ProtNLM"/>
    </source>
</evidence>
<reference evidence="2" key="2">
    <citation type="submission" date="2020-09" db="EMBL/GenBank/DDBJ databases">
        <authorList>
            <person name="Sun Q."/>
            <person name="Ohkuma M."/>
        </authorList>
    </citation>
    <scope>NUCLEOTIDE SEQUENCE</scope>
    <source>
        <strain evidence="2">JCM 30804</strain>
    </source>
</reference>
<feature type="compositionally biased region" description="Basic and acidic residues" evidence="1">
    <location>
        <begin position="52"/>
        <end position="61"/>
    </location>
</feature>
<evidence type="ECO:0000256" key="1">
    <source>
        <dbReference type="SAM" id="MobiDB-lite"/>
    </source>
</evidence>
<evidence type="ECO:0000313" key="2">
    <source>
        <dbReference type="EMBL" id="GGI67842.1"/>
    </source>
</evidence>
<feature type="region of interest" description="Disordered" evidence="1">
    <location>
        <begin position="51"/>
        <end position="71"/>
    </location>
</feature>
<accession>A0A917JJT7</accession>